<feature type="binding site" evidence="17">
    <location>
        <position position="298"/>
    </location>
    <ligand>
        <name>ATP</name>
        <dbReference type="ChEBI" id="CHEBI:30616"/>
        <label>1</label>
    </ligand>
</feature>
<feature type="binding site" evidence="17">
    <location>
        <position position="298"/>
    </location>
    <ligand>
        <name>Mg(2+)</name>
        <dbReference type="ChEBI" id="CHEBI:18420"/>
        <label>2</label>
    </ligand>
</feature>
<dbReference type="NCBIfam" id="NF003671">
    <property type="entry name" value="PRK05294.1"/>
    <property type="match status" value="1"/>
</dbReference>
<dbReference type="SMART" id="SM01096">
    <property type="entry name" value="CPSase_L_D3"/>
    <property type="match status" value="1"/>
</dbReference>
<dbReference type="GO" id="GO:0004088">
    <property type="term" value="F:carbamoyl-phosphate synthase (glutamine-hydrolyzing) activity"/>
    <property type="evidence" value="ECO:0007669"/>
    <property type="project" value="UniProtKB-UniRule"/>
</dbReference>
<feature type="binding site" evidence="17">
    <location>
        <position position="861"/>
    </location>
    <ligand>
        <name>Mg(2+)</name>
        <dbReference type="ChEBI" id="CHEBI:18420"/>
        <label>4</label>
    </ligand>
</feature>
<comment type="cofactor">
    <cofactor evidence="1">
        <name>Mn(2+)</name>
        <dbReference type="ChEBI" id="CHEBI:29035"/>
    </cofactor>
</comment>
<feature type="binding site" evidence="17">
    <location>
        <position position="861"/>
    </location>
    <ligand>
        <name>ATP</name>
        <dbReference type="ChEBI" id="CHEBI:30616"/>
        <label>2</label>
    </ligand>
</feature>
<keyword evidence="5 17" id="KW-0436">Ligase</keyword>
<evidence type="ECO:0000259" key="18">
    <source>
        <dbReference type="PROSITE" id="PS50975"/>
    </source>
</evidence>
<sequence length="1101" mass="121869">MPRIESIRKVLVIGSGPIIIGQAAEFDYAGTQACNALKEEGIEVVLVNSNPATIMTDQGIADKIYIEPLTVRSLKQIIARERPDGLLPTLGGQTGLNLAVKLSEAGILDEYNVKLLGTSLEAIQKAEDRDLFRTLMLEIGQPIPESEIIDNLVEAEQFAARVGFPLIIRPAYTLGGSGGGIVDDHEQLREVVSRGLSQSPIGQVLIEKSIKGWKEIEYEVMRDSNDTCITICNMENLDPVGVHTGDSIVIAPSQTLTDCEYQLLRTASLDIIRALKIEGGCNVQLALNPFSFEYCVIEVNPRVSRSSALASKATGYPIAKVAAKIAIGLHLDEILNPVTGLTYASFEPALDYVVVKIPRWPFDKFPEANRTLGTQMKATGEVMSIARTIEGALLKAVRSLELKVQTLRHPKFADWTLEQLTEKLSQEPDDLRLFVLAEALRKGMTVNKVRALTEIDPFFTEKILNIVHWEDEVKKSKLDFVSAEKMRTWKKVGFSDAYIADLLNEGIKARTSTDESISFSNKSKYEQRWISELDVRRKRKQLKVLPAYKLVDTCAAEFPATTPYYYSTYTGEDEVEQTDKEKILVIGSGPIRIGQGIEFDYCSVHAIWALKEAGYEAVIINNNPETVSTDFNVADRLYFEPLTLEDVLNIAEKEQIKGAFVQFGGQTAINLVHGLVEYGIEILGTSVEGIDLAEDRDKFRKLLDRLNIPQTIGAMAENVEEALKVAADIGYPLMVRPSYVIGGRAMQVIHEQSELERYLEEAVDVSPGRPVLLDQYLPGKEVEVDAVADDEVVLIPGIFEHIERAGVHSGDSMAVYPPQNVSQQVLDTLIQHTTNIAREMKVRGLINIQYVVVDEVVYVLEVNPRASRTVPIISKITDTPLVQMATRVGLGESLKAMGYESGLIPNRDFVAVKAPIFSFEKMSNVDISLGPEMKSTGEVLGIARNFVGGLGKVFATGHIREAAESQQPGLLCSITNREKEAGIELIKKFAALGFKLYATPTTAKALAEAGLEVQEVPWQHVQIREMFRRKEINLVLNIPTLGKDPNRQGFKLRRLAVEFGVGCLTALDTAEALCQSIEEQDKYLPFTLEEFLGGEFLQQIK</sequence>
<dbReference type="NCBIfam" id="NF009455">
    <property type="entry name" value="PRK12815.1"/>
    <property type="match status" value="1"/>
</dbReference>
<keyword evidence="7" id="KW-0479">Metal-binding</keyword>
<dbReference type="FunFam" id="3.30.1490.20:FF:000001">
    <property type="entry name" value="Carbamoyl-phosphate synthase large chain"/>
    <property type="match status" value="1"/>
</dbReference>
<comment type="cofactor">
    <cofactor evidence="17">
        <name>Mg(2+)</name>
        <dbReference type="ChEBI" id="CHEBI:18420"/>
    </cofactor>
    <cofactor evidence="17">
        <name>Mn(2+)</name>
        <dbReference type="ChEBI" id="CHEBI:29035"/>
    </cofactor>
    <text evidence="17">Binds 4 Mg(2+) or Mn(2+) ions per subunit.</text>
</comment>
<dbReference type="STRING" id="766136.BHF68_13350"/>
<keyword evidence="12 17" id="KW-0665">Pyrimidine biosynthesis</keyword>
<dbReference type="InterPro" id="IPR011761">
    <property type="entry name" value="ATP-grasp"/>
</dbReference>
<dbReference type="InterPro" id="IPR006275">
    <property type="entry name" value="CPSase_lsu"/>
</dbReference>
<feature type="binding site" evidence="17">
    <location>
        <position position="298"/>
    </location>
    <ligand>
        <name>Mn(2+)</name>
        <dbReference type="ChEBI" id="CHEBI:29035"/>
        <label>1</label>
    </ligand>
</feature>
<feature type="binding site" evidence="17">
    <location>
        <position position="176"/>
    </location>
    <ligand>
        <name>ATP</name>
        <dbReference type="ChEBI" id="CHEBI:30616"/>
        <label>1</label>
    </ligand>
</feature>
<feature type="binding site" evidence="17">
    <location>
        <position position="210"/>
    </location>
    <ligand>
        <name>ATP</name>
        <dbReference type="ChEBI" id="CHEBI:30616"/>
        <label>1</label>
    </ligand>
</feature>
<evidence type="ECO:0000256" key="7">
    <source>
        <dbReference type="ARBA" id="ARBA00022723"/>
    </source>
</evidence>
<dbReference type="PANTHER" id="PTHR11405">
    <property type="entry name" value="CARBAMOYLTRANSFERASE FAMILY MEMBER"/>
    <property type="match status" value="1"/>
</dbReference>
<dbReference type="OrthoDB" id="9804197at2"/>
<feature type="domain" description="ATP-grasp" evidence="18">
    <location>
        <begin position="700"/>
        <end position="890"/>
    </location>
</feature>
<dbReference type="Pfam" id="PF02786">
    <property type="entry name" value="CPSase_L_D2"/>
    <property type="match status" value="2"/>
</dbReference>
<evidence type="ECO:0000256" key="2">
    <source>
        <dbReference type="ARBA" id="ARBA00005077"/>
    </source>
</evidence>
<keyword evidence="21" id="KW-1185">Reference proteome</keyword>
<dbReference type="InterPro" id="IPR036897">
    <property type="entry name" value="CarbamoylP_synth_lsu_oligo_sf"/>
</dbReference>
<dbReference type="GO" id="GO:0005524">
    <property type="term" value="F:ATP binding"/>
    <property type="evidence" value="ECO:0007669"/>
    <property type="project" value="UniProtKB-UniRule"/>
</dbReference>
<comment type="subunit">
    <text evidence="17">Composed of two chains; the small (or glutamine) chain promotes the hydrolysis of glutamine to ammonia, which is used by the large (or ammonia) chain to synthesize carbamoyl phosphate. Tetramer of heterodimers (alpha,beta)4.</text>
</comment>
<evidence type="ECO:0000259" key="19">
    <source>
        <dbReference type="PROSITE" id="PS51855"/>
    </source>
</evidence>
<dbReference type="Pfam" id="PF25596">
    <property type="entry name" value="CPSase_L_D1"/>
    <property type="match status" value="2"/>
</dbReference>
<dbReference type="NCBIfam" id="TIGR01369">
    <property type="entry name" value="CPSaseII_lrg"/>
    <property type="match status" value="1"/>
</dbReference>
<dbReference type="SUPFAM" id="SSF52335">
    <property type="entry name" value="Methylglyoxal synthase-like"/>
    <property type="match status" value="1"/>
</dbReference>
<feature type="binding site" evidence="17">
    <location>
        <position position="284"/>
    </location>
    <ligand>
        <name>Mn(2+)</name>
        <dbReference type="ChEBI" id="CHEBI:29035"/>
        <label>1</label>
    </ligand>
</feature>
<evidence type="ECO:0000313" key="20">
    <source>
        <dbReference type="EMBL" id="OEF97814.1"/>
    </source>
</evidence>
<feature type="region of interest" description="Carboxyphosphate synthetic domain" evidence="17">
    <location>
        <begin position="1"/>
        <end position="401"/>
    </location>
</feature>
<evidence type="ECO:0000313" key="21">
    <source>
        <dbReference type="Proteomes" id="UP000094296"/>
    </source>
</evidence>
<feature type="binding site" evidence="17">
    <location>
        <position position="808"/>
    </location>
    <ligand>
        <name>ATP</name>
        <dbReference type="ChEBI" id="CHEBI:30616"/>
        <label>2</label>
    </ligand>
</feature>
<dbReference type="FunFam" id="3.30.470.20:FF:000001">
    <property type="entry name" value="Carbamoyl-phosphate synthase large chain"/>
    <property type="match status" value="1"/>
</dbReference>
<evidence type="ECO:0000256" key="3">
    <source>
        <dbReference type="ARBA" id="ARBA00009799"/>
    </source>
</evidence>
<dbReference type="GO" id="GO:0044205">
    <property type="term" value="P:'de novo' UMP biosynthetic process"/>
    <property type="evidence" value="ECO:0007669"/>
    <property type="project" value="UniProtKB-UniRule"/>
</dbReference>
<feature type="binding site" evidence="17">
    <location>
        <position position="284"/>
    </location>
    <ligand>
        <name>Mg(2+)</name>
        <dbReference type="ChEBI" id="CHEBI:18420"/>
        <label>1</label>
    </ligand>
</feature>
<feature type="binding site" evidence="17">
    <location>
        <position position="849"/>
    </location>
    <ligand>
        <name>Mg(2+)</name>
        <dbReference type="ChEBI" id="CHEBI:18420"/>
        <label>3</label>
    </ligand>
</feature>
<evidence type="ECO:0000256" key="6">
    <source>
        <dbReference type="ARBA" id="ARBA00022605"/>
    </source>
</evidence>
<dbReference type="InterPro" id="IPR016185">
    <property type="entry name" value="PreATP-grasp_dom_sf"/>
</dbReference>
<feature type="domain" description="MGS-like" evidence="19">
    <location>
        <begin position="957"/>
        <end position="1101"/>
    </location>
</feature>
<dbReference type="PROSITE" id="PS00866">
    <property type="entry name" value="CPSASE_1"/>
    <property type="match status" value="2"/>
</dbReference>
<feature type="binding site" evidence="17">
    <location>
        <position position="298"/>
    </location>
    <ligand>
        <name>Mg(2+)</name>
        <dbReference type="ChEBI" id="CHEBI:18420"/>
        <label>1</label>
    </ligand>
</feature>
<feature type="binding site" evidence="17">
    <location>
        <position position="736"/>
    </location>
    <ligand>
        <name>ATP</name>
        <dbReference type="ChEBI" id="CHEBI:30616"/>
        <label>2</label>
    </ligand>
</feature>
<comment type="pathway">
    <text evidence="17">Pyrimidine metabolism; UMP biosynthesis via de novo pathway; (S)-dihydroorotate from bicarbonate: step 1/3.</text>
</comment>
<comment type="caution">
    <text evidence="20">The sequence shown here is derived from an EMBL/GenBank/DDBJ whole genome shotgun (WGS) entry which is preliminary data.</text>
</comment>
<dbReference type="RefSeq" id="WP_069642445.1">
    <property type="nucleotide sequence ID" value="NZ_MIJE01000003.1"/>
</dbReference>
<dbReference type="EC" id="6.3.4.16" evidence="17"/>
<dbReference type="EC" id="6.3.5.5" evidence="17"/>
<evidence type="ECO:0000256" key="13">
    <source>
        <dbReference type="ARBA" id="ARBA00023211"/>
    </source>
</evidence>
<feature type="binding site" evidence="17">
    <location>
        <position position="175"/>
    </location>
    <ligand>
        <name>ATP</name>
        <dbReference type="ChEBI" id="CHEBI:30616"/>
        <label>1</label>
    </ligand>
</feature>
<dbReference type="GO" id="GO:0005737">
    <property type="term" value="C:cytoplasm"/>
    <property type="evidence" value="ECO:0007669"/>
    <property type="project" value="TreeGrafter"/>
</dbReference>
<comment type="function">
    <text evidence="17">Large subunit of the glutamine-dependent carbamoyl phosphate synthetase (CPSase). CPSase catalyzes the formation of carbamoyl phosphate from the ammonia moiety of glutamine, carbonate, and phosphate donated by ATP, constituting the first step of 2 biosynthetic pathways, one leading to arginine and/or urea and the other to pyrimidine nucleotides. The large subunit (synthetase) binds the substrates ammonia (free or transferred from glutamine from the small subunit), hydrogencarbonate and ATP and carries out an ATP-coupled ligase reaction, activating hydrogencarbonate by forming carboxy phosphate which reacts with ammonia to form carbamoyl phosphate.</text>
</comment>
<evidence type="ECO:0000256" key="10">
    <source>
        <dbReference type="ARBA" id="ARBA00022840"/>
    </source>
</evidence>
<accession>A0A1E5G479</accession>
<name>A0A1E5G479_9FIRM</name>
<dbReference type="UniPathway" id="UPA00068">
    <property type="reaction ID" value="UER00171"/>
</dbReference>
<feature type="binding site" evidence="17">
    <location>
        <position position="298"/>
    </location>
    <ligand>
        <name>Mn(2+)</name>
        <dbReference type="ChEBI" id="CHEBI:29035"/>
        <label>2</label>
    </ligand>
</feature>
<feature type="binding site" evidence="17">
    <location>
        <position position="807"/>
    </location>
    <ligand>
        <name>ATP</name>
        <dbReference type="ChEBI" id="CHEBI:30616"/>
        <label>2</label>
    </ligand>
</feature>
<feature type="binding site" evidence="17">
    <location>
        <position position="861"/>
    </location>
    <ligand>
        <name>Mn(2+)</name>
        <dbReference type="ChEBI" id="CHEBI:29035"/>
        <label>4</label>
    </ligand>
</feature>
<organism evidence="20 21">
    <name type="scientific">Desulfuribacillus alkaliarsenatis</name>
    <dbReference type="NCBI Taxonomy" id="766136"/>
    <lineage>
        <taxon>Bacteria</taxon>
        <taxon>Bacillati</taxon>
        <taxon>Bacillota</taxon>
        <taxon>Desulfuribacillia</taxon>
        <taxon>Desulfuribacillales</taxon>
        <taxon>Desulfuribacillaceae</taxon>
        <taxon>Desulfuribacillus</taxon>
    </lineage>
</organism>
<dbReference type="FunFam" id="3.30.470.20:FF:000026">
    <property type="entry name" value="Carbamoyl-phosphate synthase large chain"/>
    <property type="match status" value="1"/>
</dbReference>
<comment type="caution">
    <text evidence="17">Lacks conserved residue(s) required for the propagation of feature annotation.</text>
</comment>
<dbReference type="UniPathway" id="UPA00070">
    <property type="reaction ID" value="UER00115"/>
</dbReference>
<dbReference type="HAMAP" id="MF_01210_A">
    <property type="entry name" value="CPSase_L_chain_A"/>
    <property type="match status" value="1"/>
</dbReference>
<feature type="binding site" evidence="17">
    <location>
        <position position="215"/>
    </location>
    <ligand>
        <name>ATP</name>
        <dbReference type="ChEBI" id="CHEBI:30616"/>
        <label>1</label>
    </ligand>
</feature>
<feature type="binding site" evidence="17">
    <location>
        <position position="781"/>
    </location>
    <ligand>
        <name>ATP</name>
        <dbReference type="ChEBI" id="CHEBI:30616"/>
        <label>2</label>
    </ligand>
</feature>
<feature type="binding site" evidence="17">
    <location>
        <position position="861"/>
    </location>
    <ligand>
        <name>Mg(2+)</name>
        <dbReference type="ChEBI" id="CHEBI:18420"/>
        <label>3</label>
    </ligand>
</feature>
<dbReference type="Gene3D" id="3.30.1490.20">
    <property type="entry name" value="ATP-grasp fold, A domain"/>
    <property type="match status" value="1"/>
</dbReference>
<dbReference type="EMBL" id="MIJE01000003">
    <property type="protein sequence ID" value="OEF97814.1"/>
    <property type="molecule type" value="Genomic_DNA"/>
</dbReference>
<dbReference type="SUPFAM" id="SSF56059">
    <property type="entry name" value="Glutathione synthetase ATP-binding domain-like"/>
    <property type="match status" value="2"/>
</dbReference>
<dbReference type="SUPFAM" id="SSF48108">
    <property type="entry name" value="Carbamoyl phosphate synthetase, large subunit connection domain"/>
    <property type="match status" value="1"/>
</dbReference>
<comment type="function">
    <text evidence="16">Small subunit of the glutamine-dependent carbamoyl phosphate synthetase (CPSase). CPSase catalyzes the formation of carbamoyl phosphate from the ammonia moiety of glutamine, carbonate, and phosphate donated by ATP, constituting the first step of the biosynthetic pathway leading to pyrimidine nucleotides. The large subunit (synthetase) binds the substrates ammonia (free or transferred from glutamine from the small subunit), hydrogencarbonate and ATP and carries out an ATP-coupled ligase reaction, activating hydrogencarbonate by forming carboxy phosphate which reacts with ammonia to form carbamoyl phosphate.</text>
</comment>
<gene>
    <name evidence="17" type="primary">carB</name>
    <name evidence="20" type="ORF">BHF68_13350</name>
</gene>
<keyword evidence="8 17" id="KW-0677">Repeat</keyword>
<dbReference type="InterPro" id="IPR005480">
    <property type="entry name" value="CPSase_lsu_oligo"/>
</dbReference>
<dbReference type="SUPFAM" id="SSF52440">
    <property type="entry name" value="PreATP-grasp domain"/>
    <property type="match status" value="2"/>
</dbReference>
<dbReference type="Gene3D" id="3.30.470.20">
    <property type="entry name" value="ATP-grasp fold, B domain"/>
    <property type="match status" value="2"/>
</dbReference>
<evidence type="ECO:0000256" key="12">
    <source>
        <dbReference type="ARBA" id="ARBA00022975"/>
    </source>
</evidence>
<feature type="binding site" evidence="17">
    <location>
        <position position="242"/>
    </location>
    <ligand>
        <name>ATP</name>
        <dbReference type="ChEBI" id="CHEBI:30616"/>
        <label>1</label>
    </ligand>
</feature>
<keyword evidence="13" id="KW-0464">Manganese</keyword>
<dbReference type="FunFam" id="1.10.1030.10:FF:000002">
    <property type="entry name" value="Carbamoyl-phosphate synthase large chain"/>
    <property type="match status" value="1"/>
</dbReference>
<comment type="catalytic activity">
    <reaction evidence="15 17">
        <text>hydrogencarbonate + L-glutamine + 2 ATP + H2O = carbamoyl phosphate + L-glutamate + 2 ADP + phosphate + 2 H(+)</text>
        <dbReference type="Rhea" id="RHEA:18633"/>
        <dbReference type="ChEBI" id="CHEBI:15377"/>
        <dbReference type="ChEBI" id="CHEBI:15378"/>
        <dbReference type="ChEBI" id="CHEBI:17544"/>
        <dbReference type="ChEBI" id="CHEBI:29985"/>
        <dbReference type="ChEBI" id="CHEBI:30616"/>
        <dbReference type="ChEBI" id="CHEBI:43474"/>
        <dbReference type="ChEBI" id="CHEBI:58228"/>
        <dbReference type="ChEBI" id="CHEBI:58359"/>
        <dbReference type="ChEBI" id="CHEBI:456216"/>
        <dbReference type="EC" id="6.3.5.5"/>
    </reaction>
</comment>
<dbReference type="InterPro" id="IPR005483">
    <property type="entry name" value="CPSase_dom"/>
</dbReference>
<reference evidence="20 21" key="1">
    <citation type="submission" date="2016-09" db="EMBL/GenBank/DDBJ databases">
        <title>Draft genome sequence for the type strain of Desulfuribacillus alkaliarsenatis AHT28, an obligately anaerobic, sulfidogenic bacterium isolated from Russian soda lake sediments.</title>
        <authorList>
            <person name="Abin C.A."/>
            <person name="Hollibaugh J.T."/>
        </authorList>
    </citation>
    <scope>NUCLEOTIDE SEQUENCE [LARGE SCALE GENOMIC DNA]</scope>
    <source>
        <strain evidence="20 21">AHT28</strain>
    </source>
</reference>
<feature type="binding site" evidence="17">
    <location>
        <position position="849"/>
    </location>
    <ligand>
        <name>ATP</name>
        <dbReference type="ChEBI" id="CHEBI:30616"/>
        <label>2</label>
    </ligand>
</feature>
<feature type="binding site" evidence="17">
    <location>
        <position position="284"/>
    </location>
    <ligand>
        <name>ATP</name>
        <dbReference type="ChEBI" id="CHEBI:30616"/>
        <label>1</label>
    </ligand>
</feature>
<feature type="binding site" evidence="17">
    <location>
        <position position="863"/>
    </location>
    <ligand>
        <name>Mn(2+)</name>
        <dbReference type="ChEBI" id="CHEBI:29035"/>
        <label>4</label>
    </ligand>
</feature>
<evidence type="ECO:0000256" key="4">
    <source>
        <dbReference type="ARBA" id="ARBA00022571"/>
    </source>
</evidence>
<dbReference type="GO" id="GO:0046872">
    <property type="term" value="F:metal ion binding"/>
    <property type="evidence" value="ECO:0007669"/>
    <property type="project" value="UniProtKB-KW"/>
</dbReference>
<dbReference type="GO" id="GO:0004087">
    <property type="term" value="F:carbamoyl-phosphate synthase (ammonia) activity"/>
    <property type="evidence" value="ECO:0007669"/>
    <property type="project" value="UniProtKB-EC"/>
</dbReference>
<feature type="binding site" evidence="17">
    <location>
        <position position="775"/>
    </location>
    <ligand>
        <name>ATP</name>
        <dbReference type="ChEBI" id="CHEBI:30616"/>
        <label>2</label>
    </ligand>
</feature>
<keyword evidence="10 17" id="KW-0067">ATP-binding</keyword>
<feature type="binding site" evidence="17">
    <location>
        <position position="849"/>
    </location>
    <ligand>
        <name>Mn(2+)</name>
        <dbReference type="ChEBI" id="CHEBI:29035"/>
        <label>3</label>
    </ligand>
</feature>
<comment type="pathway">
    <text evidence="2 17">Amino-acid biosynthesis; L-arginine biosynthesis; carbamoyl phosphate from bicarbonate: step 1/1.</text>
</comment>
<feature type="binding site" evidence="17">
    <location>
        <position position="777"/>
    </location>
    <ligand>
        <name>ATP</name>
        <dbReference type="ChEBI" id="CHEBI:30616"/>
        <label>2</label>
    </ligand>
</feature>
<dbReference type="SMART" id="SM01209">
    <property type="entry name" value="GARS_A"/>
    <property type="match status" value="1"/>
</dbReference>
<comment type="domain">
    <text evidence="17">The large subunit is composed of 2 ATP-grasp domains that are involved in binding the 2 ATP molecules needed for carbamoyl phosphate synthesis. The N-terminal ATP-grasp domain (referred to as the carboxyphosphate synthetic component) catalyzes the ATP-dependent phosphorylation of hydrogencarbonate to carboxyphosphate and the subsequent nucleophilic attack by ammonia to form a carbamate intermediate. The C-terminal ATP-grasp domain (referred to as the carbamoyl phosphate synthetic component) then catalyzes the phosphorylation of carbamate with the second ATP to form the end product carbamoyl phosphate. The reactive and unstable enzyme intermediates are sequentially channeled from one active site to the next through the interior of the protein over a distance of at least 96 A.</text>
</comment>
<feature type="binding site" evidence="17">
    <location>
        <position position="129"/>
    </location>
    <ligand>
        <name>ATP</name>
        <dbReference type="ChEBI" id="CHEBI:30616"/>
        <label>1</label>
    </ligand>
</feature>
<feature type="binding site" evidence="17">
    <location>
        <position position="169"/>
    </location>
    <ligand>
        <name>ATP</name>
        <dbReference type="ChEBI" id="CHEBI:30616"/>
        <label>1</label>
    </ligand>
</feature>
<evidence type="ECO:0000256" key="8">
    <source>
        <dbReference type="ARBA" id="ARBA00022737"/>
    </source>
</evidence>
<evidence type="ECO:0000256" key="17">
    <source>
        <dbReference type="HAMAP-Rule" id="MF_01210"/>
    </source>
</evidence>
<evidence type="ECO:0000256" key="15">
    <source>
        <dbReference type="ARBA" id="ARBA00048816"/>
    </source>
</evidence>
<feature type="binding site" evidence="17">
    <location>
        <position position="300"/>
    </location>
    <ligand>
        <name>Mn(2+)</name>
        <dbReference type="ChEBI" id="CHEBI:29035"/>
        <label>2</label>
    </ligand>
</feature>
<dbReference type="GO" id="GO:0006541">
    <property type="term" value="P:glutamine metabolic process"/>
    <property type="evidence" value="ECO:0007669"/>
    <property type="project" value="TreeGrafter"/>
</dbReference>
<feature type="binding site" evidence="17">
    <location>
        <position position="241"/>
    </location>
    <ligand>
        <name>ATP</name>
        <dbReference type="ChEBI" id="CHEBI:30616"/>
        <label>1</label>
    </ligand>
</feature>
<dbReference type="AlphaFoldDB" id="A0A1E5G479"/>
<dbReference type="Gene3D" id="3.40.50.20">
    <property type="match status" value="2"/>
</dbReference>
<evidence type="ECO:0000256" key="1">
    <source>
        <dbReference type="ARBA" id="ARBA00001936"/>
    </source>
</evidence>
<feature type="binding site" evidence="17">
    <location>
        <position position="861"/>
    </location>
    <ligand>
        <name>Mn(2+)</name>
        <dbReference type="ChEBI" id="CHEBI:29035"/>
        <label>3</label>
    </ligand>
</feature>
<feature type="binding site" evidence="17">
    <location>
        <position position="863"/>
    </location>
    <ligand>
        <name>Mg(2+)</name>
        <dbReference type="ChEBI" id="CHEBI:18420"/>
        <label>4</label>
    </ligand>
</feature>
<dbReference type="GO" id="GO:0006526">
    <property type="term" value="P:L-arginine biosynthetic process"/>
    <property type="evidence" value="ECO:0007669"/>
    <property type="project" value="UniProtKB-UniRule"/>
</dbReference>
<dbReference type="Gene3D" id="3.40.50.1380">
    <property type="entry name" value="Methylglyoxal synthase-like domain"/>
    <property type="match status" value="1"/>
</dbReference>
<dbReference type="Proteomes" id="UP000094296">
    <property type="component" value="Unassembled WGS sequence"/>
</dbReference>
<dbReference type="PROSITE" id="PS50975">
    <property type="entry name" value="ATP_GRASP"/>
    <property type="match status" value="2"/>
</dbReference>
<feature type="binding site" evidence="17">
    <location>
        <position position="300"/>
    </location>
    <ligand>
        <name>Mg(2+)</name>
        <dbReference type="ChEBI" id="CHEBI:18420"/>
        <label>2</label>
    </ligand>
</feature>
<dbReference type="InterPro" id="IPR005479">
    <property type="entry name" value="CPAse_ATP-bd"/>
</dbReference>
<dbReference type="SMART" id="SM00851">
    <property type="entry name" value="MGS"/>
    <property type="match status" value="1"/>
</dbReference>
<evidence type="ECO:0000256" key="5">
    <source>
        <dbReference type="ARBA" id="ARBA00022598"/>
    </source>
</evidence>
<dbReference type="PROSITE" id="PS51855">
    <property type="entry name" value="MGS"/>
    <property type="match status" value="1"/>
</dbReference>
<keyword evidence="11" id="KW-0460">Magnesium</keyword>
<dbReference type="InterPro" id="IPR036914">
    <property type="entry name" value="MGS-like_dom_sf"/>
</dbReference>
<dbReference type="PANTHER" id="PTHR11405:SF53">
    <property type="entry name" value="CARBAMOYL-PHOSPHATE SYNTHASE [AMMONIA], MITOCHONDRIAL"/>
    <property type="match status" value="1"/>
</dbReference>
<evidence type="ECO:0000256" key="11">
    <source>
        <dbReference type="ARBA" id="ARBA00022842"/>
    </source>
</evidence>
<dbReference type="InterPro" id="IPR011607">
    <property type="entry name" value="MGS-like_dom"/>
</dbReference>
<evidence type="ECO:0000256" key="14">
    <source>
        <dbReference type="ARBA" id="ARBA00047359"/>
    </source>
</evidence>
<comment type="catalytic activity">
    <reaction evidence="14 17">
        <text>hydrogencarbonate + NH4(+) + 2 ATP = carbamoyl phosphate + 2 ADP + phosphate + 2 H(+)</text>
        <dbReference type="Rhea" id="RHEA:18029"/>
        <dbReference type="ChEBI" id="CHEBI:15378"/>
        <dbReference type="ChEBI" id="CHEBI:17544"/>
        <dbReference type="ChEBI" id="CHEBI:28938"/>
        <dbReference type="ChEBI" id="CHEBI:30616"/>
        <dbReference type="ChEBI" id="CHEBI:43474"/>
        <dbReference type="ChEBI" id="CHEBI:58228"/>
        <dbReference type="ChEBI" id="CHEBI:456216"/>
        <dbReference type="EC" id="6.3.4.16"/>
    </reaction>
</comment>
<feature type="binding site" evidence="17">
    <location>
        <position position="208"/>
    </location>
    <ligand>
        <name>ATP</name>
        <dbReference type="ChEBI" id="CHEBI:30616"/>
        <label>1</label>
    </ligand>
</feature>
<protein>
    <recommendedName>
        <fullName evidence="17">Carbamoyl phosphate synthase large chain</fullName>
        <ecNumber evidence="17">6.3.4.16</ecNumber>
        <ecNumber evidence="17">6.3.5.5</ecNumber>
    </recommendedName>
    <alternativeName>
        <fullName evidence="17">Carbamoyl phosphate synthetase ammonia chain</fullName>
    </alternativeName>
</protein>
<dbReference type="InterPro" id="IPR013815">
    <property type="entry name" value="ATP_grasp_subdomain_1"/>
</dbReference>
<feature type="domain" description="ATP-grasp" evidence="18">
    <location>
        <begin position="133"/>
        <end position="327"/>
    </location>
</feature>
<feature type="binding site" evidence="17">
    <location>
        <position position="243"/>
    </location>
    <ligand>
        <name>ATP</name>
        <dbReference type="ChEBI" id="CHEBI:30616"/>
        <label>1</label>
    </ligand>
</feature>
<keyword evidence="6 17" id="KW-0028">Amino-acid biosynthesis</keyword>
<evidence type="ECO:0000256" key="16">
    <source>
        <dbReference type="ARBA" id="ARBA00060037"/>
    </source>
</evidence>
<feature type="binding site" evidence="17">
    <location>
        <position position="809"/>
    </location>
    <ligand>
        <name>ATP</name>
        <dbReference type="ChEBI" id="CHEBI:30616"/>
        <label>2</label>
    </ligand>
</feature>
<comment type="similarity">
    <text evidence="3 17">Belongs to the CarB family.</text>
</comment>
<dbReference type="HAMAP" id="MF_01210_B">
    <property type="entry name" value="CPSase_L_chain_B"/>
    <property type="match status" value="1"/>
</dbReference>
<feature type="region of interest" description="Allosteric domain" evidence="17">
    <location>
        <begin position="959"/>
        <end position="1101"/>
    </location>
</feature>
<feature type="binding site" evidence="17">
    <location>
        <position position="806"/>
    </location>
    <ligand>
        <name>ATP</name>
        <dbReference type="ChEBI" id="CHEBI:30616"/>
        <label>2</label>
    </ligand>
</feature>
<feature type="region of interest" description="Carbamoyl phosphate synthetic domain" evidence="17">
    <location>
        <begin position="576"/>
        <end position="958"/>
    </location>
</feature>
<dbReference type="Pfam" id="PF02787">
    <property type="entry name" value="CPSase_L_D3"/>
    <property type="match status" value="1"/>
</dbReference>
<dbReference type="Pfam" id="PF02142">
    <property type="entry name" value="MGS"/>
    <property type="match status" value="1"/>
</dbReference>
<proteinExistence type="inferred from homology"/>
<dbReference type="PRINTS" id="PR00098">
    <property type="entry name" value="CPSASE"/>
</dbReference>
<dbReference type="Gene3D" id="1.10.1030.10">
    <property type="entry name" value="Carbamoyl-phosphate synthetase, large subunit oligomerisation domain"/>
    <property type="match status" value="1"/>
</dbReference>
<dbReference type="InterPro" id="IPR058047">
    <property type="entry name" value="CPSase_preATP-grasp"/>
</dbReference>
<keyword evidence="9 17" id="KW-0547">Nucleotide-binding</keyword>
<dbReference type="FunFam" id="3.40.50.20:FF:000001">
    <property type="entry name" value="Carbamoyl-phosphate synthase large chain"/>
    <property type="match status" value="2"/>
</dbReference>
<dbReference type="PROSITE" id="PS00867">
    <property type="entry name" value="CPSASE_2"/>
    <property type="match status" value="2"/>
</dbReference>
<keyword evidence="4 17" id="KW-0055">Arginine biosynthesis</keyword>
<evidence type="ECO:0000256" key="9">
    <source>
        <dbReference type="ARBA" id="ARBA00022741"/>
    </source>
</evidence>